<dbReference type="OrthoDB" id="2109252at2759"/>
<accession>A0A2P6N085</accession>
<keyword evidence="3" id="KW-1185">Reference proteome</keyword>
<feature type="transmembrane region" description="Helical" evidence="1">
    <location>
        <begin position="1542"/>
        <end position="1562"/>
    </location>
</feature>
<feature type="transmembrane region" description="Helical" evidence="1">
    <location>
        <begin position="1419"/>
        <end position="1443"/>
    </location>
</feature>
<dbReference type="GO" id="GO:0006935">
    <property type="term" value="P:chemotaxis"/>
    <property type="evidence" value="ECO:0007669"/>
    <property type="project" value="TreeGrafter"/>
</dbReference>
<keyword evidence="1" id="KW-0812">Transmembrane</keyword>
<organism evidence="2 3">
    <name type="scientific">Planoprotostelium fungivorum</name>
    <dbReference type="NCBI Taxonomy" id="1890364"/>
    <lineage>
        <taxon>Eukaryota</taxon>
        <taxon>Amoebozoa</taxon>
        <taxon>Evosea</taxon>
        <taxon>Variosea</taxon>
        <taxon>Cavosteliida</taxon>
        <taxon>Cavosteliaceae</taxon>
        <taxon>Planoprotostelium</taxon>
    </lineage>
</organism>
<sequence>MSDTLPVRKYDEINISEASQLPIGPQDSLKRFGQSNMQGVIVLCLIVSGIVGQIVPKNVSYSVKDVNFRLASLNFATVQLEYDEPLYLLKSTHCPAYDPSTATPSTSCVCDYTATSGNNSCSICTNCDLSICSTKDKFRVATLNTPQKFSSQDGVDVYMLYIPSAGPALHIQGETESGAIRIGVNVGKHSSNSTWYSETAAANQIVICPSHSAYAPGTYFISVNSPFGPSSYRLTIRNVALPLPSQIPTDVPCTSDSNGICLPANQPILISSNTTYQMYYKYNFRGCHTFSLGAHVESLGGDADIYMSFDTPQTYSATNDYSSYNSGDDYGTIRGCSPANSTGTLYVTVDLWYLPPQGNLQIQLSLATVFTNSSLWNMSLGGMLYYDSANQLLSSYKLILAGNEYYSISWLDLPATYAIPHSPSVVPFYPMPLGFQSLTTLTQNYNPSDLSSHKISIAVLLNYQLIDGPAITNFIEDQIRSMTFKMGYTVVGASGRGIAGGVSVQRETVPQCVYSDYITASQKIYNLTSVEQQTSNTDLIDDSEFLISVIQYSDDYNGCKQLLNGLVRVNTTKVPQFSEACGLLPTDKDFSLDPCCYVLGKWGGVCRPRNVTAILDTLSLDDSALQQYGSGECVAAVLNDYVSVSQDACAPPEQNVTVNLYASYRQCKENNYGTLNLQCHQDSDCSFYNSTCNVLTRQCRVDRAALARSFTVCLVNSMEETWLYQAKDILGVSQSLSKSDLSSFLLSKVNSPGCYDPSVGSISDLDRAYKLKGSDSLACDFVTCEDNSCAQEETTCMLQDINHLFYWLQETSYDEYYCNYDRTLCDGNRADCVARCNETDFCGWTEDGYHYNTVAADNSTVCSSMVACITQESSNQTVRFDLSEAACNSTYTCTTNSSITDATTCLNHGHCSLNDFLSPLGGCVIARTIVTLDSVFSNSFPLPYCNSRDLISIPQACINPELSESQCDSVGGNWVEPIYNEAACTAEYACYQLSNRQLSGPHFFGTTYAFSNQKNAVDCVAAGGDWRSKYTWTAGKWVPGTARKLQWTGAAVGRSYVWNNTVNFLKMQNLYFSFGGAQQAADSLSVPFCQRTVSQSYIDTVACSHQSSTADNCFQNISKPVLNVARVCTHTENSVELPGFAEVTFYNDADADAVCSSVSLYKIPMSYYRGTVQQTLASSFISFGNNVEFAVQNQHDATVAALQGDGLYYTTTSQIEIPPQICLPVTSPVMSYDVWDFASLDVNNNLVPMGLNNVFLMNYTDTRSGQLVYRLCAEVQDYVMREGVFPISRIRNWATVSTQRLNFTSFVLSNFLGALFFMAMFISVLCIGIAIYSVVKLDHGWMVTDTVLVFVTLFVLIRGISFFILPYYVLNSTVDYFLSALPTFLFFTSFSTILSYWVVMSSRKNFTADVNLLVRYGTVINAVINGILYTILIVLIILFASLVHTPKALCGGLVLPSIYNAQRTSRILSLVYASVTSMVSLVFGLLFLYYGAQIVRGVSFSSRNNSNRSRMGLMTISFSVCFILHCPFILLIAVFSENPKPFFSFFGLIVTEILPVSVFLLLNNRLLAAKHMLSSSGRSVPTSNMSPIPISRRPHSEEVSMRHITITKSEQTIMRSESLPSIETAMDEQATTLEE</sequence>
<name>A0A2P6N085_9EUKA</name>
<keyword evidence="1" id="KW-1133">Transmembrane helix</keyword>
<dbReference type="PANTHER" id="PTHR32102">
    <property type="entry name" value="DUF1084 DOMAIN-CONTAINING PROTEIN-RELATED"/>
    <property type="match status" value="1"/>
</dbReference>
<feature type="transmembrane region" description="Helical" evidence="1">
    <location>
        <begin position="1347"/>
        <end position="1370"/>
    </location>
</feature>
<dbReference type="EMBL" id="MDYQ01000269">
    <property type="protein sequence ID" value="PRP77366.1"/>
    <property type="molecule type" value="Genomic_DNA"/>
</dbReference>
<feature type="transmembrane region" description="Helical" evidence="1">
    <location>
        <begin position="1511"/>
        <end position="1536"/>
    </location>
</feature>
<keyword evidence="1" id="KW-0472">Membrane</keyword>
<protein>
    <recommendedName>
        <fullName evidence="4">THH1/TOM1/TOM3 domain-containing protein</fullName>
    </recommendedName>
</protein>
<reference evidence="2 3" key="1">
    <citation type="journal article" date="2018" name="Genome Biol. Evol.">
        <title>Multiple Roots of Fruiting Body Formation in Amoebozoa.</title>
        <authorList>
            <person name="Hillmann F."/>
            <person name="Forbes G."/>
            <person name="Novohradska S."/>
            <person name="Ferling I."/>
            <person name="Riege K."/>
            <person name="Groth M."/>
            <person name="Westermann M."/>
            <person name="Marz M."/>
            <person name="Spaller T."/>
            <person name="Winckler T."/>
            <person name="Schaap P."/>
            <person name="Glockner G."/>
        </authorList>
    </citation>
    <scope>NUCLEOTIDE SEQUENCE [LARGE SCALE GENOMIC DNA]</scope>
    <source>
        <strain evidence="2 3">Jena</strain>
    </source>
</reference>
<proteinExistence type="predicted"/>
<dbReference type="FunCoup" id="A0A2P6N085">
    <property type="interactions" value="82"/>
</dbReference>
<evidence type="ECO:0000256" key="1">
    <source>
        <dbReference type="SAM" id="Phobius"/>
    </source>
</evidence>
<evidence type="ECO:0000313" key="2">
    <source>
        <dbReference type="EMBL" id="PRP77366.1"/>
    </source>
</evidence>
<feature type="transmembrane region" description="Helical" evidence="1">
    <location>
        <begin position="1376"/>
        <end position="1399"/>
    </location>
</feature>
<feature type="transmembrane region" description="Helical" evidence="1">
    <location>
        <begin position="1311"/>
        <end position="1335"/>
    </location>
</feature>
<dbReference type="InParanoid" id="A0A2P6N085"/>
<dbReference type="Proteomes" id="UP000241769">
    <property type="component" value="Unassembled WGS sequence"/>
</dbReference>
<evidence type="ECO:0008006" key="4">
    <source>
        <dbReference type="Google" id="ProtNLM"/>
    </source>
</evidence>
<comment type="caution">
    <text evidence="2">The sequence shown here is derived from an EMBL/GenBank/DDBJ whole genome shotgun (WGS) entry which is preliminary data.</text>
</comment>
<dbReference type="PANTHER" id="PTHR32102:SF17">
    <property type="entry name" value="THH1_TOM1_TOM3 DOMAIN-CONTAINING PROTEIN"/>
    <property type="match status" value="1"/>
</dbReference>
<gene>
    <name evidence="2" type="ORF">PROFUN_05611</name>
</gene>
<evidence type="ECO:0000313" key="3">
    <source>
        <dbReference type="Proteomes" id="UP000241769"/>
    </source>
</evidence>
<feature type="transmembrane region" description="Helical" evidence="1">
    <location>
        <begin position="1467"/>
        <end position="1490"/>
    </location>
</feature>